<evidence type="ECO:0000313" key="3">
    <source>
        <dbReference type="EMBL" id="OHU58192.1"/>
    </source>
</evidence>
<dbReference type="Gene3D" id="3.40.630.30">
    <property type="match status" value="1"/>
</dbReference>
<dbReference type="CDD" id="cd04301">
    <property type="entry name" value="NAT_SF"/>
    <property type="match status" value="1"/>
</dbReference>
<dbReference type="Proteomes" id="UP000180043">
    <property type="component" value="Unassembled WGS sequence"/>
</dbReference>
<comment type="caution">
    <text evidence="3">The sequence shown here is derived from an EMBL/GenBank/DDBJ whole genome shotgun (WGS) entry which is preliminary data.</text>
</comment>
<dbReference type="Pfam" id="PF00583">
    <property type="entry name" value="Acetyltransf_1"/>
    <property type="match status" value="1"/>
</dbReference>
<protein>
    <submittedName>
        <fullName evidence="3">GNAT family N-acetyltransferase</fullName>
    </submittedName>
</protein>
<sequence length="152" mass="16957">MVGHVITLGDPADVAALRWHWAQEDLPGHHVTETPPPEFVSQVASWMISRTVWTAHYEGHAVGMVCVTRHERMPSPNPRSAASWGYLGHLYVLPSARDRGIGEGLIQTALAEAERRHYAKLVLSPSELSVPLYRRCGFTDAHAMMVWRPQDG</sequence>
<name>A0A1S1LLI9_MYCCH</name>
<reference evidence="3 4" key="1">
    <citation type="submission" date="2016-10" db="EMBL/GenBank/DDBJ databases">
        <title>Evaluation of Human, Veterinary and Environmental Mycobacterium chelonae Isolates by Core Genome Phylogenomic Analysis, Targeted Gene Comparison, and Anti-microbial Susceptibility Patterns: A Tale of Mistaken Identities.</title>
        <authorList>
            <person name="Fogelson S.B."/>
            <person name="Camus A.C."/>
            <person name="Lorenz W."/>
            <person name="Vasireddy R."/>
            <person name="Vasireddy S."/>
            <person name="Smith T."/>
            <person name="Brown-Elliott B.A."/>
            <person name="Wallace R.J.Jr."/>
            <person name="Hasan N.A."/>
            <person name="Reischl U."/>
            <person name="Sanchez S."/>
        </authorList>
    </citation>
    <scope>NUCLEOTIDE SEQUENCE [LARGE SCALE GENOMIC DNA]</scope>
    <source>
        <strain evidence="3 4">15515</strain>
    </source>
</reference>
<dbReference type="PROSITE" id="PS51186">
    <property type="entry name" value="GNAT"/>
    <property type="match status" value="1"/>
</dbReference>
<evidence type="ECO:0000259" key="2">
    <source>
        <dbReference type="PROSITE" id="PS51186"/>
    </source>
</evidence>
<keyword evidence="1 3" id="KW-0808">Transferase</keyword>
<organism evidence="3 4">
    <name type="scientific">Mycobacteroides chelonae</name>
    <name type="common">Mycobacterium chelonae</name>
    <dbReference type="NCBI Taxonomy" id="1774"/>
    <lineage>
        <taxon>Bacteria</taxon>
        <taxon>Bacillati</taxon>
        <taxon>Actinomycetota</taxon>
        <taxon>Actinomycetes</taxon>
        <taxon>Mycobacteriales</taxon>
        <taxon>Mycobacteriaceae</taxon>
        <taxon>Mycobacteroides</taxon>
    </lineage>
</organism>
<accession>A0A1S1LLI9</accession>
<dbReference type="PANTHER" id="PTHR13947:SF37">
    <property type="entry name" value="LD18367P"/>
    <property type="match status" value="1"/>
</dbReference>
<dbReference type="AlphaFoldDB" id="A0A1S1LLI9"/>
<dbReference type="InterPro" id="IPR016181">
    <property type="entry name" value="Acyl_CoA_acyltransferase"/>
</dbReference>
<dbReference type="SUPFAM" id="SSF55729">
    <property type="entry name" value="Acyl-CoA N-acyltransferases (Nat)"/>
    <property type="match status" value="1"/>
</dbReference>
<dbReference type="PANTHER" id="PTHR13947">
    <property type="entry name" value="GNAT FAMILY N-ACETYLTRANSFERASE"/>
    <property type="match status" value="1"/>
</dbReference>
<evidence type="ECO:0000256" key="1">
    <source>
        <dbReference type="ARBA" id="ARBA00022679"/>
    </source>
</evidence>
<proteinExistence type="predicted"/>
<gene>
    <name evidence="3" type="ORF">BKG82_11345</name>
</gene>
<feature type="domain" description="N-acetyltransferase" evidence="2">
    <location>
        <begin position="6"/>
        <end position="152"/>
    </location>
</feature>
<dbReference type="RefSeq" id="WP_057967553.1">
    <property type="nucleotide sequence ID" value="NZ_MAEQ01000020.1"/>
</dbReference>
<dbReference type="InterPro" id="IPR050769">
    <property type="entry name" value="NAT_camello-type"/>
</dbReference>
<evidence type="ECO:0000313" key="4">
    <source>
        <dbReference type="Proteomes" id="UP000180043"/>
    </source>
</evidence>
<dbReference type="InterPro" id="IPR000182">
    <property type="entry name" value="GNAT_dom"/>
</dbReference>
<dbReference type="EMBL" id="MLIQ01000013">
    <property type="protein sequence ID" value="OHU58192.1"/>
    <property type="molecule type" value="Genomic_DNA"/>
</dbReference>
<dbReference type="GO" id="GO:0008080">
    <property type="term" value="F:N-acetyltransferase activity"/>
    <property type="evidence" value="ECO:0007669"/>
    <property type="project" value="InterPro"/>
</dbReference>